<dbReference type="InterPro" id="IPR036935">
    <property type="entry name" value="Ribosomal_bL9_N_sf"/>
</dbReference>
<dbReference type="InterPro" id="IPR020069">
    <property type="entry name" value="Ribosomal_bL9_C"/>
</dbReference>
<comment type="similarity">
    <text evidence="1 7">Belongs to the bacterial ribosomal protein bL9 family.</text>
</comment>
<evidence type="ECO:0000256" key="3">
    <source>
        <dbReference type="ARBA" id="ARBA00022884"/>
    </source>
</evidence>
<dbReference type="HAMAP" id="MF_00503">
    <property type="entry name" value="Ribosomal_bL9"/>
    <property type="match status" value="1"/>
</dbReference>
<dbReference type="Gene3D" id="3.40.5.10">
    <property type="entry name" value="Ribosomal protein L9, N-terminal domain"/>
    <property type="match status" value="1"/>
</dbReference>
<evidence type="ECO:0000256" key="4">
    <source>
        <dbReference type="ARBA" id="ARBA00022980"/>
    </source>
</evidence>
<comment type="caution">
    <text evidence="9">The sequence shown here is derived from an EMBL/GenBank/DDBJ whole genome shotgun (WGS) entry which is preliminary data.</text>
</comment>
<dbReference type="NCBIfam" id="TIGR00158">
    <property type="entry name" value="L9"/>
    <property type="match status" value="1"/>
</dbReference>
<comment type="function">
    <text evidence="7">Binds to the 23S rRNA.</text>
</comment>
<dbReference type="GO" id="GO:0019843">
    <property type="term" value="F:rRNA binding"/>
    <property type="evidence" value="ECO:0007669"/>
    <property type="project" value="UniProtKB-UniRule"/>
</dbReference>
<organism evidence="9 10">
    <name type="scientific">Candidatus Desulfobia pelagia</name>
    <dbReference type="NCBI Taxonomy" id="2841692"/>
    <lineage>
        <taxon>Bacteria</taxon>
        <taxon>Pseudomonadati</taxon>
        <taxon>Thermodesulfobacteriota</taxon>
        <taxon>Desulfobulbia</taxon>
        <taxon>Desulfobulbales</taxon>
        <taxon>Desulfobulbaceae</taxon>
        <taxon>Candidatus Desulfobia</taxon>
    </lineage>
</organism>
<name>A0A8J6N8D9_9BACT</name>
<dbReference type="GO" id="GO:0006412">
    <property type="term" value="P:translation"/>
    <property type="evidence" value="ECO:0007669"/>
    <property type="project" value="UniProtKB-UniRule"/>
</dbReference>
<gene>
    <name evidence="7" type="primary">rplI</name>
    <name evidence="9" type="ORF">H8E41_01400</name>
</gene>
<reference evidence="9 10" key="1">
    <citation type="submission" date="2020-08" db="EMBL/GenBank/DDBJ databases">
        <title>Bridging the membrane lipid divide: bacteria of the FCB group superphylum have the potential to synthesize archaeal ether lipids.</title>
        <authorList>
            <person name="Villanueva L."/>
            <person name="Von Meijenfeldt F.A.B."/>
            <person name="Westbye A.B."/>
            <person name="Yadav S."/>
            <person name="Hopmans E.C."/>
            <person name="Dutilh B.E."/>
            <person name="Sinninghe Damste J.S."/>
        </authorList>
    </citation>
    <scope>NUCLEOTIDE SEQUENCE [LARGE SCALE GENOMIC DNA]</scope>
    <source>
        <strain evidence="9">NIOZ-UU47</strain>
    </source>
</reference>
<dbReference type="GO" id="GO:0005840">
    <property type="term" value="C:ribosome"/>
    <property type="evidence" value="ECO:0007669"/>
    <property type="project" value="UniProtKB-KW"/>
</dbReference>
<dbReference type="PANTHER" id="PTHR21368">
    <property type="entry name" value="50S RIBOSOMAL PROTEIN L9"/>
    <property type="match status" value="1"/>
</dbReference>
<evidence type="ECO:0000256" key="7">
    <source>
        <dbReference type="HAMAP-Rule" id="MF_00503"/>
    </source>
</evidence>
<protein>
    <recommendedName>
        <fullName evidence="6 7">Large ribosomal subunit protein bL9</fullName>
    </recommendedName>
</protein>
<proteinExistence type="inferred from homology"/>
<dbReference type="GO" id="GO:0003735">
    <property type="term" value="F:structural constituent of ribosome"/>
    <property type="evidence" value="ECO:0007669"/>
    <property type="project" value="InterPro"/>
</dbReference>
<dbReference type="InterPro" id="IPR020070">
    <property type="entry name" value="Ribosomal_bL9_N"/>
</dbReference>
<keyword evidence="5 7" id="KW-0687">Ribonucleoprotein</keyword>
<dbReference type="SUPFAM" id="SSF55653">
    <property type="entry name" value="Ribosomal protein L9 C-domain"/>
    <property type="match status" value="1"/>
</dbReference>
<dbReference type="Gene3D" id="3.10.430.100">
    <property type="entry name" value="Ribosomal protein L9, C-terminal domain"/>
    <property type="match status" value="1"/>
</dbReference>
<dbReference type="InterPro" id="IPR020594">
    <property type="entry name" value="Ribosomal_bL9_bac/chp"/>
</dbReference>
<dbReference type="InterPro" id="IPR000244">
    <property type="entry name" value="Ribosomal_bL9"/>
</dbReference>
<keyword evidence="4 7" id="KW-0689">Ribosomal protein</keyword>
<dbReference type="InterPro" id="IPR036791">
    <property type="entry name" value="Ribosomal_bL9_C_sf"/>
</dbReference>
<dbReference type="SUPFAM" id="SSF55658">
    <property type="entry name" value="L9 N-domain-like"/>
    <property type="match status" value="1"/>
</dbReference>
<evidence type="ECO:0000256" key="2">
    <source>
        <dbReference type="ARBA" id="ARBA00022730"/>
    </source>
</evidence>
<evidence type="ECO:0000256" key="1">
    <source>
        <dbReference type="ARBA" id="ARBA00010605"/>
    </source>
</evidence>
<sequence length="151" mass="16630">MELILSETIDTLGEEGDIVKVKPGYGRNYLIPQGKAVIATKANLTAREQNLAVINDRKEKQRQESESLDKKIAGLTVTIAQRVGEGDKLYGSVTSADIAEKLKELGVEIDKRKILLDDTIKSLGQTIVSCKTGFQMTSDIKVEIVPLRDEE</sequence>
<evidence type="ECO:0000256" key="5">
    <source>
        <dbReference type="ARBA" id="ARBA00023274"/>
    </source>
</evidence>
<dbReference type="Pfam" id="PF01281">
    <property type="entry name" value="Ribosomal_L9_N"/>
    <property type="match status" value="1"/>
</dbReference>
<dbReference type="EMBL" id="JACNJZ010000040">
    <property type="protein sequence ID" value="MBC8316531.1"/>
    <property type="molecule type" value="Genomic_DNA"/>
</dbReference>
<evidence type="ECO:0000256" key="6">
    <source>
        <dbReference type="ARBA" id="ARBA00035292"/>
    </source>
</evidence>
<evidence type="ECO:0000259" key="8">
    <source>
        <dbReference type="PROSITE" id="PS00651"/>
    </source>
</evidence>
<evidence type="ECO:0000313" key="10">
    <source>
        <dbReference type="Proteomes" id="UP000614424"/>
    </source>
</evidence>
<evidence type="ECO:0000313" key="9">
    <source>
        <dbReference type="EMBL" id="MBC8316531.1"/>
    </source>
</evidence>
<dbReference type="InterPro" id="IPR009027">
    <property type="entry name" value="Ribosomal_bL9/RNase_H1_N"/>
</dbReference>
<keyword evidence="3 7" id="KW-0694">RNA-binding</keyword>
<dbReference type="PROSITE" id="PS00651">
    <property type="entry name" value="RIBOSOMAL_L9"/>
    <property type="match status" value="1"/>
</dbReference>
<feature type="domain" description="Ribosomal protein L9" evidence="8">
    <location>
        <begin position="13"/>
        <end position="40"/>
    </location>
</feature>
<dbReference type="Proteomes" id="UP000614424">
    <property type="component" value="Unassembled WGS sequence"/>
</dbReference>
<accession>A0A8J6N8D9</accession>
<keyword evidence="2 7" id="KW-0699">rRNA-binding</keyword>
<dbReference type="GO" id="GO:1990904">
    <property type="term" value="C:ribonucleoprotein complex"/>
    <property type="evidence" value="ECO:0007669"/>
    <property type="project" value="UniProtKB-KW"/>
</dbReference>
<dbReference type="AlphaFoldDB" id="A0A8J6N8D9"/>
<dbReference type="Pfam" id="PF03948">
    <property type="entry name" value="Ribosomal_L9_C"/>
    <property type="match status" value="1"/>
</dbReference>